<organism evidence="1 2">
    <name type="scientific">Aspergillus melleus</name>
    <dbReference type="NCBI Taxonomy" id="138277"/>
    <lineage>
        <taxon>Eukaryota</taxon>
        <taxon>Fungi</taxon>
        <taxon>Dikarya</taxon>
        <taxon>Ascomycota</taxon>
        <taxon>Pezizomycotina</taxon>
        <taxon>Eurotiomycetes</taxon>
        <taxon>Eurotiomycetidae</taxon>
        <taxon>Eurotiales</taxon>
        <taxon>Aspergillaceae</taxon>
        <taxon>Aspergillus</taxon>
        <taxon>Aspergillus subgen. Circumdati</taxon>
    </lineage>
</organism>
<gene>
    <name evidence="1" type="ORF">N8T08_001936</name>
</gene>
<evidence type="ECO:0000313" key="2">
    <source>
        <dbReference type="Proteomes" id="UP001177260"/>
    </source>
</evidence>
<name>A0ACC3B9X0_9EURO</name>
<keyword evidence="2" id="KW-1185">Reference proteome</keyword>
<proteinExistence type="predicted"/>
<dbReference type="Proteomes" id="UP001177260">
    <property type="component" value="Unassembled WGS sequence"/>
</dbReference>
<protein>
    <submittedName>
        <fullName evidence="1">Uncharacterized protein</fullName>
    </submittedName>
</protein>
<evidence type="ECO:0000313" key="1">
    <source>
        <dbReference type="EMBL" id="KAK1147197.1"/>
    </source>
</evidence>
<accession>A0ACC3B9X0</accession>
<comment type="caution">
    <text evidence="1">The sequence shown here is derived from an EMBL/GenBank/DDBJ whole genome shotgun (WGS) entry which is preliminary data.</text>
</comment>
<reference evidence="1 2" key="1">
    <citation type="journal article" date="2023" name="ACS Omega">
        <title>Identification of the Neoaspergillic Acid Biosynthesis Gene Cluster by Establishing an In Vitro CRISPR-Ribonucleoprotein Genetic System in Aspergillus melleus.</title>
        <authorList>
            <person name="Yuan B."/>
            <person name="Grau M.F."/>
            <person name="Murata R.M."/>
            <person name="Torok T."/>
            <person name="Venkateswaran K."/>
            <person name="Stajich J.E."/>
            <person name="Wang C.C.C."/>
        </authorList>
    </citation>
    <scope>NUCLEOTIDE SEQUENCE [LARGE SCALE GENOMIC DNA]</scope>
    <source>
        <strain evidence="1 2">IMV 1140</strain>
    </source>
</reference>
<dbReference type="EMBL" id="JAOPJF010000013">
    <property type="protein sequence ID" value="KAK1147197.1"/>
    <property type="molecule type" value="Genomic_DNA"/>
</dbReference>
<sequence length="325" mass="37597">MPVCSAVCRERTKYEVIKSQIPFAPESPSGDSIDHGTILGNHVFDVNSYTEARINYARVLERLHSRQATEKRAKLLRKALIMLPDKPQVVNACLKPLMGLMFRLKFDEETYKFMRQYLGALVAKYKQPQDRIRDYHKLNALSDIELVRATPCSQILRVAFVILKLRVIAQLQDMPRIVGKKTRIVPKELKDKAHFGFFNALATAEDDRYTMSEASCSRLIERLIQQVRMLVFAVHEYNHQAWDYLMAKDNPANMFESQENSTSHTTAAIIRIQLREPFEKTPGAEQLVDRFLAECQRTTPEIKVEPDMWEEVRLDDIPMAEHESD</sequence>